<dbReference type="OrthoDB" id="350754at2"/>
<organism evidence="7 8">
    <name type="scientific">Alkalispirochaeta americana</name>
    <dbReference type="NCBI Taxonomy" id="159291"/>
    <lineage>
        <taxon>Bacteria</taxon>
        <taxon>Pseudomonadati</taxon>
        <taxon>Spirochaetota</taxon>
        <taxon>Spirochaetia</taxon>
        <taxon>Spirochaetales</taxon>
        <taxon>Spirochaetaceae</taxon>
        <taxon>Alkalispirochaeta</taxon>
    </lineage>
</organism>
<dbReference type="Pfam" id="PF00381">
    <property type="entry name" value="PTS-HPr"/>
    <property type="match status" value="1"/>
</dbReference>
<dbReference type="STRING" id="159291.SAMN05920897_1294"/>
<dbReference type="PROSITE" id="PS00369">
    <property type="entry name" value="PTS_HPR_HIS"/>
    <property type="match status" value="1"/>
</dbReference>
<dbReference type="Proteomes" id="UP000186400">
    <property type="component" value="Unassembled WGS sequence"/>
</dbReference>
<sequence length="86" mass="9471">MIKKEIRINNPTGLHTRPGNQFVKLAKTFTSDITIQKDSNLFNGKSLVKLMKAGISQGDMITLNCEGEDEVCAAEALEKYIAGLEE</sequence>
<dbReference type="Gene3D" id="3.30.1340.10">
    <property type="entry name" value="HPr-like"/>
    <property type="match status" value="1"/>
</dbReference>
<proteinExistence type="predicted"/>
<dbReference type="RefSeq" id="WP_076489923.1">
    <property type="nucleotide sequence ID" value="NZ_FTMS01000029.1"/>
</dbReference>
<dbReference type="InterPro" id="IPR035895">
    <property type="entry name" value="HPr-like_sf"/>
</dbReference>
<dbReference type="PRINTS" id="PR00107">
    <property type="entry name" value="PHOSPHOCPHPR"/>
</dbReference>
<reference evidence="7 8" key="1">
    <citation type="submission" date="2017-01" db="EMBL/GenBank/DDBJ databases">
        <authorList>
            <person name="Mah S.A."/>
            <person name="Swanson W.J."/>
            <person name="Moy G.W."/>
            <person name="Vacquier V.D."/>
        </authorList>
    </citation>
    <scope>NUCLEOTIDE SEQUENCE [LARGE SCALE GENOMIC DNA]</scope>
    <source>
        <strain evidence="7 8">ASpG1</strain>
    </source>
</reference>
<dbReference type="PANTHER" id="PTHR33705">
    <property type="entry name" value="PHOSPHOCARRIER PROTEIN HPR"/>
    <property type="match status" value="1"/>
</dbReference>
<dbReference type="SUPFAM" id="SSF55594">
    <property type="entry name" value="HPr-like"/>
    <property type="match status" value="1"/>
</dbReference>
<dbReference type="InterPro" id="IPR050399">
    <property type="entry name" value="HPr"/>
</dbReference>
<dbReference type="AlphaFoldDB" id="A0A1N6XQH1"/>
<dbReference type="PANTHER" id="PTHR33705:SF1">
    <property type="entry name" value="PHOSPHOCARRIER PROTEIN HPR"/>
    <property type="match status" value="1"/>
</dbReference>
<evidence type="ECO:0000259" key="6">
    <source>
        <dbReference type="PROSITE" id="PS51350"/>
    </source>
</evidence>
<evidence type="ECO:0000256" key="4">
    <source>
        <dbReference type="ARBA" id="ARBA00022597"/>
    </source>
</evidence>
<keyword evidence="8" id="KW-1185">Reference proteome</keyword>
<accession>A0A1N6XQH1</accession>
<evidence type="ECO:0000256" key="2">
    <source>
        <dbReference type="ARBA" id="ARBA00020422"/>
    </source>
</evidence>
<comment type="function">
    <text evidence="1">General (non sugar-specific) component of the phosphoenolpyruvate-dependent sugar phosphotransferase system (sugar PTS). This major carbohydrate active-transport system catalyzes the phosphorylation of incoming sugar substrates concomitantly with their translocation across the cell membrane. The phosphoryl group from phosphoenolpyruvate (PEP) is transferred to the phosphoryl carrier protein HPr by enzyme I. Phospho-HPr then transfers it to the PTS EIIA domain.</text>
</comment>
<evidence type="ECO:0000256" key="5">
    <source>
        <dbReference type="ARBA" id="ARBA00033055"/>
    </source>
</evidence>
<keyword evidence="4" id="KW-0762">Sugar transport</keyword>
<gene>
    <name evidence="7" type="ORF">SAMN05920897_1294</name>
</gene>
<dbReference type="InterPro" id="IPR001020">
    <property type="entry name" value="PTS_HPr_His_P_site"/>
</dbReference>
<dbReference type="EMBL" id="FTMS01000029">
    <property type="protein sequence ID" value="SIR04567.1"/>
    <property type="molecule type" value="Genomic_DNA"/>
</dbReference>
<dbReference type="PROSITE" id="PS51350">
    <property type="entry name" value="PTS_HPR_DOM"/>
    <property type="match status" value="1"/>
</dbReference>
<protein>
    <recommendedName>
        <fullName evidence="2">Phosphocarrier protein HPr</fullName>
    </recommendedName>
    <alternativeName>
        <fullName evidence="5">Histidine-containing protein</fullName>
    </alternativeName>
</protein>
<evidence type="ECO:0000313" key="7">
    <source>
        <dbReference type="EMBL" id="SIR04567.1"/>
    </source>
</evidence>
<feature type="domain" description="HPr" evidence="6">
    <location>
        <begin position="1"/>
        <end position="86"/>
    </location>
</feature>
<keyword evidence="3" id="KW-0813">Transport</keyword>
<name>A0A1N6XQH1_9SPIO</name>
<evidence type="ECO:0000256" key="3">
    <source>
        <dbReference type="ARBA" id="ARBA00022448"/>
    </source>
</evidence>
<dbReference type="InterPro" id="IPR000032">
    <property type="entry name" value="HPr-like"/>
</dbReference>
<evidence type="ECO:0000313" key="8">
    <source>
        <dbReference type="Proteomes" id="UP000186400"/>
    </source>
</evidence>
<evidence type="ECO:0000256" key="1">
    <source>
        <dbReference type="ARBA" id="ARBA00003681"/>
    </source>
</evidence>
<dbReference type="NCBIfam" id="TIGR01003">
    <property type="entry name" value="PTS_HPr_family"/>
    <property type="match status" value="1"/>
</dbReference>